<evidence type="ECO:0000256" key="1">
    <source>
        <dbReference type="SAM" id="SignalP"/>
    </source>
</evidence>
<proteinExistence type="predicted"/>
<dbReference type="KEGG" id="ssyi:EKG83_34930"/>
<dbReference type="InterPro" id="IPR002477">
    <property type="entry name" value="Peptidoglycan-bd-like"/>
</dbReference>
<dbReference type="SUPFAM" id="SSF47090">
    <property type="entry name" value="PGBD-like"/>
    <property type="match status" value="1"/>
</dbReference>
<keyword evidence="1" id="KW-0732">Signal</keyword>
<reference evidence="4" key="1">
    <citation type="journal article" date="2021" name="Curr. Microbiol.">
        <title>Complete genome of nocamycin-producing strain Saccharothrix syringae NRRL B-16468 reveals the biosynthetic potential for secondary metabolites.</title>
        <authorList>
            <person name="Mo X."/>
            <person name="Yang S."/>
        </authorList>
    </citation>
    <scope>NUCLEOTIDE SEQUENCE [LARGE SCALE GENOMIC DNA]</scope>
    <source>
        <strain evidence="4">ATCC 51364 / DSM 43886 / JCM 6844 / KCTC 9398 / NBRC 14523 / NRRL B-16468 / INA 2240</strain>
    </source>
</reference>
<gene>
    <name evidence="3" type="ORF">EKG83_34930</name>
</gene>
<evidence type="ECO:0000313" key="3">
    <source>
        <dbReference type="EMBL" id="QFZ21912.1"/>
    </source>
</evidence>
<dbReference type="InterPro" id="IPR036366">
    <property type="entry name" value="PGBDSf"/>
</dbReference>
<dbReference type="Pfam" id="PF01471">
    <property type="entry name" value="PG_binding_1"/>
    <property type="match status" value="1"/>
</dbReference>
<dbReference type="OrthoDB" id="3828307at2"/>
<evidence type="ECO:0000259" key="2">
    <source>
        <dbReference type="Pfam" id="PF01471"/>
    </source>
</evidence>
<name>A0A5Q0H8D0_SACSY</name>
<dbReference type="RefSeq" id="WP_084716570.1">
    <property type="nucleotide sequence ID" value="NZ_CP034550.1"/>
</dbReference>
<sequence length="142" mass="14924">MLKRVLGTAAILAVGMMGVAVPSASAVGVCTKSVAHSGPTGQVWVPAASDGSKSCTTQRGNVSQAVSQLQGTLNECYETQVRNAGVYPLDIDNNFGANTEKALKAVQRYIGTTADGVYGPNTRNAMKFIYTESFPLACGRYR</sequence>
<protein>
    <submittedName>
        <fullName evidence="3">Peptidoglycan-binding protein</fullName>
    </submittedName>
</protein>
<dbReference type="AlphaFoldDB" id="A0A5Q0H8D0"/>
<dbReference type="Gene3D" id="1.10.101.10">
    <property type="entry name" value="PGBD-like superfamily/PGBD"/>
    <property type="match status" value="1"/>
</dbReference>
<feature type="signal peptide" evidence="1">
    <location>
        <begin position="1"/>
        <end position="26"/>
    </location>
</feature>
<feature type="chain" id="PRO_5024817070" evidence="1">
    <location>
        <begin position="27"/>
        <end position="142"/>
    </location>
</feature>
<dbReference type="InterPro" id="IPR036365">
    <property type="entry name" value="PGBD-like_sf"/>
</dbReference>
<evidence type="ECO:0000313" key="4">
    <source>
        <dbReference type="Proteomes" id="UP000325787"/>
    </source>
</evidence>
<dbReference type="Proteomes" id="UP000325787">
    <property type="component" value="Chromosome"/>
</dbReference>
<dbReference type="EMBL" id="CP034550">
    <property type="protein sequence ID" value="QFZ21912.1"/>
    <property type="molecule type" value="Genomic_DNA"/>
</dbReference>
<accession>A0A5Q0H8D0</accession>
<keyword evidence="4" id="KW-1185">Reference proteome</keyword>
<organism evidence="3 4">
    <name type="scientific">Saccharothrix syringae</name>
    <name type="common">Nocardiopsis syringae</name>
    <dbReference type="NCBI Taxonomy" id="103733"/>
    <lineage>
        <taxon>Bacteria</taxon>
        <taxon>Bacillati</taxon>
        <taxon>Actinomycetota</taxon>
        <taxon>Actinomycetes</taxon>
        <taxon>Pseudonocardiales</taxon>
        <taxon>Pseudonocardiaceae</taxon>
        <taxon>Saccharothrix</taxon>
    </lineage>
</organism>
<feature type="domain" description="Peptidoglycan binding-like" evidence="2">
    <location>
        <begin position="64"/>
        <end position="126"/>
    </location>
</feature>